<sequence>MYRGNRPLELKVLSYEFGALQHKTGMQLNYEEKTSKPIFGIPANFAEETLVIRSKDAITQLILPITVNGLFQFPQTVKLAFSGSAKMGVDYETREATFVLYPNTISPIVTSHSTLLGVYNSRDFSTPKTIQIRLVEAEEGEIANGQEFDYYRGEKIVLNDTYTLTVTE</sequence>
<name>A0A2T5YSB5_9BACT</name>
<accession>A0A2T5YSB5</accession>
<proteinExistence type="predicted"/>
<protein>
    <submittedName>
        <fullName evidence="1">Uncharacterized protein</fullName>
    </submittedName>
</protein>
<evidence type="ECO:0000313" key="2">
    <source>
        <dbReference type="Proteomes" id="UP000244225"/>
    </source>
</evidence>
<dbReference type="Proteomes" id="UP000244225">
    <property type="component" value="Unassembled WGS sequence"/>
</dbReference>
<comment type="caution">
    <text evidence="1">The sequence shown here is derived from an EMBL/GenBank/DDBJ whole genome shotgun (WGS) entry which is preliminary data.</text>
</comment>
<gene>
    <name evidence="1" type="ORF">C8N40_10150</name>
</gene>
<evidence type="ECO:0000313" key="1">
    <source>
        <dbReference type="EMBL" id="PTX22228.1"/>
    </source>
</evidence>
<organism evidence="1 2">
    <name type="scientific">Pontibacter mucosus</name>
    <dbReference type="NCBI Taxonomy" id="1649266"/>
    <lineage>
        <taxon>Bacteria</taxon>
        <taxon>Pseudomonadati</taxon>
        <taxon>Bacteroidota</taxon>
        <taxon>Cytophagia</taxon>
        <taxon>Cytophagales</taxon>
        <taxon>Hymenobacteraceae</taxon>
        <taxon>Pontibacter</taxon>
    </lineage>
</organism>
<reference evidence="1 2" key="1">
    <citation type="submission" date="2018-04" db="EMBL/GenBank/DDBJ databases">
        <title>Genomic Encyclopedia of Archaeal and Bacterial Type Strains, Phase II (KMG-II): from individual species to whole genera.</title>
        <authorList>
            <person name="Goeker M."/>
        </authorList>
    </citation>
    <scope>NUCLEOTIDE SEQUENCE [LARGE SCALE GENOMIC DNA]</scope>
    <source>
        <strain evidence="1 2">DSM 100162</strain>
    </source>
</reference>
<keyword evidence="2" id="KW-1185">Reference proteome</keyword>
<dbReference type="EMBL" id="QBKI01000001">
    <property type="protein sequence ID" value="PTX22228.1"/>
    <property type="molecule type" value="Genomic_DNA"/>
</dbReference>
<dbReference type="AlphaFoldDB" id="A0A2T5YSB5"/>